<keyword evidence="8" id="KW-0812">Transmembrane</keyword>
<dbReference type="NCBIfam" id="TIGR00706">
    <property type="entry name" value="SppA_dom"/>
    <property type="match status" value="1"/>
</dbReference>
<dbReference type="NCBIfam" id="TIGR00705">
    <property type="entry name" value="SppA_67K"/>
    <property type="match status" value="1"/>
</dbReference>
<keyword evidence="5" id="KW-0720">Serine protease</keyword>
<dbReference type="CDD" id="cd07018">
    <property type="entry name" value="S49_SppA_67K_type"/>
    <property type="match status" value="1"/>
</dbReference>
<reference evidence="11 13" key="2">
    <citation type="submission" date="2019-05" db="EMBL/GenBank/DDBJ databases">
        <title>Pasteurellaceae isolates from reptiles.</title>
        <authorList>
            <person name="Bojesen A.M."/>
            <person name="Lund E."/>
        </authorList>
    </citation>
    <scope>NUCLEOTIDE SEQUENCE [LARGE SCALE GENOMIC DNA]</scope>
    <source>
        <strain evidence="11 13">ELNT2x</strain>
    </source>
</reference>
<accession>A0A4R3XY09</accession>
<feature type="active site" description="Nucleophile" evidence="7">
    <location>
        <position position="407"/>
    </location>
</feature>
<dbReference type="SUPFAM" id="SSF52096">
    <property type="entry name" value="ClpP/crotonase"/>
    <property type="match status" value="2"/>
</dbReference>
<reference evidence="10 12" key="1">
    <citation type="submission" date="2019-03" db="EMBL/GenBank/DDBJ databases">
        <title>Genomic Encyclopedia of Type Strains, Phase IV (KMG-IV): sequencing the most valuable type-strain genomes for metagenomic binning, comparative biology and taxonomic classification.</title>
        <authorList>
            <person name="Goeker M."/>
        </authorList>
    </citation>
    <scope>NUCLEOTIDE SEQUENCE [LARGE SCALE GENOMIC DNA]</scope>
    <source>
        <strain evidence="10 12">DSM 28140</strain>
    </source>
</reference>
<dbReference type="Pfam" id="PF01343">
    <property type="entry name" value="Peptidase_S49"/>
    <property type="match status" value="2"/>
</dbReference>
<dbReference type="GO" id="GO:0008236">
    <property type="term" value="F:serine-type peptidase activity"/>
    <property type="evidence" value="ECO:0007669"/>
    <property type="project" value="UniProtKB-KW"/>
</dbReference>
<feature type="transmembrane region" description="Helical" evidence="8">
    <location>
        <begin position="21"/>
        <end position="42"/>
    </location>
</feature>
<evidence type="ECO:0000313" key="13">
    <source>
        <dbReference type="Proteomes" id="UP000305526"/>
    </source>
</evidence>
<dbReference type="InterPro" id="IPR029045">
    <property type="entry name" value="ClpP/crotonase-like_dom_sf"/>
</dbReference>
<dbReference type="GO" id="GO:0006465">
    <property type="term" value="P:signal peptide processing"/>
    <property type="evidence" value="ECO:0007669"/>
    <property type="project" value="InterPro"/>
</dbReference>
<dbReference type="Proteomes" id="UP000305526">
    <property type="component" value="Unassembled WGS sequence"/>
</dbReference>
<keyword evidence="8" id="KW-1133">Transmembrane helix</keyword>
<dbReference type="PANTHER" id="PTHR33209:SF1">
    <property type="entry name" value="PEPTIDASE S49 DOMAIN-CONTAINING PROTEIN"/>
    <property type="match status" value="1"/>
</dbReference>
<organism evidence="10 12">
    <name type="scientific">Testudinibacter aquarius</name>
    <dbReference type="NCBI Taxonomy" id="1524974"/>
    <lineage>
        <taxon>Bacteria</taxon>
        <taxon>Pseudomonadati</taxon>
        <taxon>Pseudomonadota</taxon>
        <taxon>Gammaproteobacteria</taxon>
        <taxon>Pasteurellales</taxon>
        <taxon>Pasteurellaceae</taxon>
        <taxon>Testudinibacter</taxon>
    </lineage>
</organism>
<evidence type="ECO:0000256" key="1">
    <source>
        <dbReference type="ARBA" id="ARBA00004370"/>
    </source>
</evidence>
<gene>
    <name evidence="11" type="primary">sppA</name>
    <name evidence="10" type="ORF">EDC16_11227</name>
    <name evidence="11" type="ORF">FHQ21_04085</name>
</gene>
<evidence type="ECO:0000256" key="8">
    <source>
        <dbReference type="SAM" id="Phobius"/>
    </source>
</evidence>
<comment type="subcellular location">
    <subcellularLocation>
        <location evidence="1">Membrane</location>
    </subcellularLocation>
</comment>
<keyword evidence="3 10" id="KW-0645">Protease</keyword>
<evidence type="ECO:0000256" key="5">
    <source>
        <dbReference type="ARBA" id="ARBA00022825"/>
    </source>
</evidence>
<keyword evidence="4" id="KW-0378">Hydrolase</keyword>
<evidence type="ECO:0000259" key="9">
    <source>
        <dbReference type="Pfam" id="PF01343"/>
    </source>
</evidence>
<keyword evidence="6 8" id="KW-0472">Membrane</keyword>
<dbReference type="EMBL" id="VDGV01000027">
    <property type="protein sequence ID" value="TNG92577.1"/>
    <property type="molecule type" value="Genomic_DNA"/>
</dbReference>
<evidence type="ECO:0000313" key="11">
    <source>
        <dbReference type="EMBL" id="TNG92577.1"/>
    </source>
</evidence>
<dbReference type="GO" id="GO:0016020">
    <property type="term" value="C:membrane"/>
    <property type="evidence" value="ECO:0007669"/>
    <property type="project" value="UniProtKB-SubCell"/>
</dbReference>
<evidence type="ECO:0000256" key="2">
    <source>
        <dbReference type="ARBA" id="ARBA00008683"/>
    </source>
</evidence>
<feature type="domain" description="Peptidase S49" evidence="9">
    <location>
        <begin position="390"/>
        <end position="538"/>
    </location>
</feature>
<evidence type="ECO:0000313" key="10">
    <source>
        <dbReference type="EMBL" id="TCV84196.1"/>
    </source>
</evidence>
<dbReference type="CDD" id="cd07023">
    <property type="entry name" value="S49_Sppa_N_C"/>
    <property type="match status" value="1"/>
</dbReference>
<dbReference type="AlphaFoldDB" id="A0A4R3XY09"/>
<feature type="active site" description="Proton donor/acceptor" evidence="7">
    <location>
        <position position="203"/>
    </location>
</feature>
<comment type="similarity">
    <text evidence="2">Belongs to the peptidase S49 family.</text>
</comment>
<proteinExistence type="inferred from homology"/>
<dbReference type="InterPro" id="IPR047217">
    <property type="entry name" value="S49_SppA_67K_type_N"/>
</dbReference>
<name>A0A4R3XY09_9PAST</name>
<dbReference type="RefSeq" id="WP_132967908.1">
    <property type="nucleotide sequence ID" value="NZ_LEKL01000021.1"/>
</dbReference>
<dbReference type="InterPro" id="IPR004635">
    <property type="entry name" value="Pept_S49_SppA"/>
</dbReference>
<feature type="domain" description="Peptidase S49" evidence="9">
    <location>
        <begin position="135"/>
        <end position="282"/>
    </location>
</feature>
<dbReference type="PIRSF" id="PIRSF001217">
    <property type="entry name" value="Protease_4_SppA"/>
    <property type="match status" value="1"/>
</dbReference>
<dbReference type="InterPro" id="IPR047272">
    <property type="entry name" value="S49_SppA_C"/>
</dbReference>
<dbReference type="InterPro" id="IPR002142">
    <property type="entry name" value="Peptidase_S49"/>
</dbReference>
<protein>
    <submittedName>
        <fullName evidence="10">Protease-4</fullName>
    </submittedName>
    <submittedName>
        <fullName evidence="11">Signal peptide peptidase SppA</fullName>
    </submittedName>
</protein>
<evidence type="ECO:0000256" key="4">
    <source>
        <dbReference type="ARBA" id="ARBA00022801"/>
    </source>
</evidence>
<dbReference type="InterPro" id="IPR004634">
    <property type="entry name" value="Pept_S49_pIV"/>
</dbReference>
<sequence length="621" mass="68951">MRALARLIKLLWRGLCFIRDLVMNVFFILFVMLCFTLVGIFLQSSSSTPTIKEGALLLNLDGYLADNRPESSLLDAVREFDQRQIPQQISTFDVVDVIQHAAVDDKIKGIVLDLNYFEGGDIPSLQFIGQALTEFKAQNKPIYAISSRYSQAQYLLASYADEIYINQLGDVSIFGLTQNSLYFKSLIDKLEITPHIFRVGTYKSAVEPFLRNDMSAEAKANNRLWVDQMWHNYLTLVAKNRGIEQSAVSPTPQTFLQQLKALNGDSTEYAKQRGLVNAVMNNGNISHKLSDIFGFNSDRSDYQYTLFSDYLATLPDRNSDPTADKIAVVNVEGEIIDGISTDGSAGGDSIAALLENAMRDRLVKAVILRINSPGGSMVASEVIRQKLVELRQQGIPVVVSMGGLAASGGYWIATESDHIVANPNTLTGSIGVFSAFFTLENTLNHWGINSDGVSTGPLAEQNLAQNLSPELSQYFQLGVEHGYDKFLQIVADSRKLTKTQVDEIAQGRIWLGQDALKNKLVDELGDFDRAIDAALTLVNERRSEGSAEIDSLPLQWFVDEQPDLINRFLNRSQSKIQSAVLSLFGIKAQQLKPIKSQLGLLKHFNDPKGQYIYCLDCGINY</sequence>
<dbReference type="EMBL" id="SMCP01000012">
    <property type="protein sequence ID" value="TCV84196.1"/>
    <property type="molecule type" value="Genomic_DNA"/>
</dbReference>
<evidence type="ECO:0000256" key="6">
    <source>
        <dbReference type="ARBA" id="ARBA00023136"/>
    </source>
</evidence>
<evidence type="ECO:0000256" key="3">
    <source>
        <dbReference type="ARBA" id="ARBA00022670"/>
    </source>
</evidence>
<dbReference type="PANTHER" id="PTHR33209">
    <property type="entry name" value="PROTEASE 4"/>
    <property type="match status" value="1"/>
</dbReference>
<comment type="caution">
    <text evidence="10">The sequence shown here is derived from an EMBL/GenBank/DDBJ whole genome shotgun (WGS) entry which is preliminary data.</text>
</comment>
<dbReference type="Gene3D" id="3.90.226.10">
    <property type="entry name" value="2-enoyl-CoA Hydratase, Chain A, domain 1"/>
    <property type="match status" value="4"/>
</dbReference>
<keyword evidence="13" id="KW-1185">Reference proteome</keyword>
<evidence type="ECO:0000256" key="7">
    <source>
        <dbReference type="PIRSR" id="PIRSR001217-1"/>
    </source>
</evidence>
<dbReference type="Proteomes" id="UP000294619">
    <property type="component" value="Unassembled WGS sequence"/>
</dbReference>
<evidence type="ECO:0000313" key="12">
    <source>
        <dbReference type="Proteomes" id="UP000294619"/>
    </source>
</evidence>